<dbReference type="InterPro" id="IPR039422">
    <property type="entry name" value="MarR/SlyA-like"/>
</dbReference>
<dbReference type="InterPro" id="IPR036390">
    <property type="entry name" value="WH_DNA-bd_sf"/>
</dbReference>
<dbReference type="PROSITE" id="PS50995">
    <property type="entry name" value="HTH_MARR_2"/>
    <property type="match status" value="1"/>
</dbReference>
<keyword evidence="4" id="KW-1185">Reference proteome</keyword>
<sequence>MTSPPGGRLDADQQRAWLAFMRLHLRMAYEMNRRLHADTTRSLSDYHVLTALDAEPAAAMSVTALAAAIGWERSRASHHTKRMSARGLVEMRPAAHDRRVTDVSPTDSGRAAPAAAAPGHVEPVRNLFFDGLPPALVSRLAEPLEAVYGNVLERGTLPRV</sequence>
<dbReference type="EMBL" id="BAABGT010000026">
    <property type="protein sequence ID" value="GAA4542876.1"/>
    <property type="molecule type" value="Genomic_DNA"/>
</dbReference>
<organism evidence="3 4">
    <name type="scientific">Pseudonocardia xishanensis</name>
    <dbReference type="NCBI Taxonomy" id="630995"/>
    <lineage>
        <taxon>Bacteria</taxon>
        <taxon>Bacillati</taxon>
        <taxon>Actinomycetota</taxon>
        <taxon>Actinomycetes</taxon>
        <taxon>Pseudonocardiales</taxon>
        <taxon>Pseudonocardiaceae</taxon>
        <taxon>Pseudonocardia</taxon>
    </lineage>
</organism>
<evidence type="ECO:0000313" key="4">
    <source>
        <dbReference type="Proteomes" id="UP001501598"/>
    </source>
</evidence>
<accession>A0ABP8RN07</accession>
<dbReference type="PANTHER" id="PTHR33164">
    <property type="entry name" value="TRANSCRIPTIONAL REGULATOR, MARR FAMILY"/>
    <property type="match status" value="1"/>
</dbReference>
<dbReference type="Proteomes" id="UP001501598">
    <property type="component" value="Unassembled WGS sequence"/>
</dbReference>
<dbReference type="SMART" id="SM00347">
    <property type="entry name" value="HTH_MARR"/>
    <property type="match status" value="1"/>
</dbReference>
<name>A0ABP8RN07_9PSEU</name>
<dbReference type="PANTHER" id="PTHR33164:SF99">
    <property type="entry name" value="MARR FAMILY REGULATORY PROTEIN"/>
    <property type="match status" value="1"/>
</dbReference>
<gene>
    <name evidence="3" type="ORF">GCM10023175_18840</name>
</gene>
<feature type="domain" description="HTH marR-type" evidence="2">
    <location>
        <begin position="13"/>
        <end position="149"/>
    </location>
</feature>
<comment type="caution">
    <text evidence="3">The sequence shown here is derived from an EMBL/GenBank/DDBJ whole genome shotgun (WGS) entry which is preliminary data.</text>
</comment>
<reference evidence="4" key="1">
    <citation type="journal article" date="2019" name="Int. J. Syst. Evol. Microbiol.">
        <title>The Global Catalogue of Microorganisms (GCM) 10K type strain sequencing project: providing services to taxonomists for standard genome sequencing and annotation.</title>
        <authorList>
            <consortium name="The Broad Institute Genomics Platform"/>
            <consortium name="The Broad Institute Genome Sequencing Center for Infectious Disease"/>
            <person name="Wu L."/>
            <person name="Ma J."/>
        </authorList>
    </citation>
    <scope>NUCLEOTIDE SEQUENCE [LARGE SCALE GENOMIC DNA]</scope>
    <source>
        <strain evidence="4">JCM 17906</strain>
    </source>
</reference>
<feature type="region of interest" description="Disordered" evidence="1">
    <location>
        <begin position="92"/>
        <end position="117"/>
    </location>
</feature>
<dbReference type="InterPro" id="IPR000835">
    <property type="entry name" value="HTH_MarR-typ"/>
</dbReference>
<dbReference type="SUPFAM" id="SSF46785">
    <property type="entry name" value="Winged helix' DNA-binding domain"/>
    <property type="match status" value="1"/>
</dbReference>
<evidence type="ECO:0000256" key="1">
    <source>
        <dbReference type="SAM" id="MobiDB-lite"/>
    </source>
</evidence>
<dbReference type="RefSeq" id="WP_345414788.1">
    <property type="nucleotide sequence ID" value="NZ_BAABGT010000026.1"/>
</dbReference>
<dbReference type="InterPro" id="IPR036388">
    <property type="entry name" value="WH-like_DNA-bd_sf"/>
</dbReference>
<evidence type="ECO:0000313" key="3">
    <source>
        <dbReference type="EMBL" id="GAA4542876.1"/>
    </source>
</evidence>
<evidence type="ECO:0000259" key="2">
    <source>
        <dbReference type="PROSITE" id="PS50995"/>
    </source>
</evidence>
<proteinExistence type="predicted"/>
<dbReference type="Gene3D" id="1.10.10.10">
    <property type="entry name" value="Winged helix-like DNA-binding domain superfamily/Winged helix DNA-binding domain"/>
    <property type="match status" value="1"/>
</dbReference>
<dbReference type="Pfam" id="PF12802">
    <property type="entry name" value="MarR_2"/>
    <property type="match status" value="1"/>
</dbReference>
<protein>
    <submittedName>
        <fullName evidence="3">MarR family winged helix-turn-helix transcriptional regulator</fullName>
    </submittedName>
</protein>